<dbReference type="GO" id="GO:0009404">
    <property type="term" value="P:toxin metabolic process"/>
    <property type="evidence" value="ECO:0000318"/>
    <property type="project" value="GO_Central"/>
</dbReference>
<gene>
    <name evidence="16" type="ORF">NEMVEDRAFT_v1g94651</name>
</gene>
<comment type="subcellular location">
    <subcellularLocation>
        <location evidence="3">Endoplasmic reticulum membrane</location>
        <topology evidence="3">Peripheral membrane protein</topology>
    </subcellularLocation>
    <subcellularLocation>
        <location evidence="2">Microsome membrane</location>
        <topology evidence="2">Peripheral membrane protein</topology>
    </subcellularLocation>
</comment>
<evidence type="ECO:0000256" key="15">
    <source>
        <dbReference type="RuleBase" id="RU000461"/>
    </source>
</evidence>
<evidence type="ECO:0000256" key="6">
    <source>
        <dbReference type="ARBA" id="ARBA00022617"/>
    </source>
</evidence>
<evidence type="ECO:0000256" key="10">
    <source>
        <dbReference type="ARBA" id="ARBA00023002"/>
    </source>
</evidence>
<dbReference type="KEGG" id="nve:5516607"/>
<keyword evidence="10 15" id="KW-0560">Oxidoreductase</keyword>
<dbReference type="PhylomeDB" id="A7RVA0"/>
<dbReference type="PRINTS" id="PR00463">
    <property type="entry name" value="EP450I"/>
</dbReference>
<accession>A7RVA0</accession>
<evidence type="ECO:0000256" key="1">
    <source>
        <dbReference type="ARBA" id="ARBA00001971"/>
    </source>
</evidence>
<dbReference type="EC" id="1.14.14.1" evidence="5"/>
<dbReference type="GO" id="GO:0005739">
    <property type="term" value="C:mitochondrion"/>
    <property type="evidence" value="ECO:0000318"/>
    <property type="project" value="GO_Central"/>
</dbReference>
<dbReference type="Proteomes" id="UP000001593">
    <property type="component" value="Unassembled WGS sequence"/>
</dbReference>
<keyword evidence="11 14" id="KW-0408">Iron</keyword>
<sequence length="478" mass="53995">MRSKAGSSSLPGPWSLPVVGNIFLFGSSPHRNVTNLAKHYGEVFSMKLGSMEAVILNSVDVVKEALVKRASDFSGRPPLHTFLLSSNGGRNVAFTDFGKRYIQNRRALDLALQTQTQDSVAFTEKIQAEADALVCSLLNSRKEKFNPSNQIGNTAASLQFRLFFGERLRSRYLKEAQELMDHSTDFIENSAVGNMVDFMPWVKTVFKNQVRKVEETVRSLTTFIRKLHQLRMREIQEKGDESTTIADTLIKIKKNQDKYLASDEDGNSSDEDDFDNERVINLIADSFGGGYEKLGTAMKWFVAYLVAYPEAQEQLYQEIAHVKGTNPISLEDKKKLPLLEATVLEVLRRSCFLPFALPHCTVRDTTVAGFKLPKDTIVFVNLWGCCHDPKYFKDPFKFNPLRHLDTKQQQVKPNSCMMAFSDGDRRCPGEGYAKSALFILMGTLVQKLRVRNGTEEPIEEKFGLTLRPKSHSVKVQAR</sequence>
<dbReference type="GO" id="GO:0020037">
    <property type="term" value="F:heme binding"/>
    <property type="evidence" value="ECO:0007669"/>
    <property type="project" value="InterPro"/>
</dbReference>
<dbReference type="AlphaFoldDB" id="A7RVA0"/>
<dbReference type="InterPro" id="IPR002401">
    <property type="entry name" value="Cyt_P450_E_grp-I"/>
</dbReference>
<evidence type="ECO:0000256" key="8">
    <source>
        <dbReference type="ARBA" id="ARBA00022824"/>
    </source>
</evidence>
<evidence type="ECO:0000256" key="3">
    <source>
        <dbReference type="ARBA" id="ARBA00004406"/>
    </source>
</evidence>
<evidence type="ECO:0000256" key="13">
    <source>
        <dbReference type="ARBA" id="ARBA00023136"/>
    </source>
</evidence>
<dbReference type="Gene3D" id="1.10.630.10">
    <property type="entry name" value="Cytochrome P450"/>
    <property type="match status" value="1"/>
</dbReference>
<dbReference type="HOGENOM" id="CLU_001570_22_0_1"/>
<dbReference type="GO" id="GO:0042178">
    <property type="term" value="P:xenobiotic catabolic process"/>
    <property type="evidence" value="ECO:0000318"/>
    <property type="project" value="GO_Central"/>
</dbReference>
<evidence type="ECO:0000256" key="7">
    <source>
        <dbReference type="ARBA" id="ARBA00022723"/>
    </source>
</evidence>
<feature type="binding site" description="axial binding residue" evidence="14">
    <location>
        <position position="427"/>
    </location>
    <ligand>
        <name>heme</name>
        <dbReference type="ChEBI" id="CHEBI:30413"/>
    </ligand>
    <ligandPart>
        <name>Fe</name>
        <dbReference type="ChEBI" id="CHEBI:18248"/>
    </ligandPart>
</feature>
<dbReference type="GO" id="GO:0005506">
    <property type="term" value="F:iron ion binding"/>
    <property type="evidence" value="ECO:0007669"/>
    <property type="project" value="InterPro"/>
</dbReference>
<organism evidence="16 17">
    <name type="scientific">Nematostella vectensis</name>
    <name type="common">Starlet sea anemone</name>
    <dbReference type="NCBI Taxonomy" id="45351"/>
    <lineage>
        <taxon>Eukaryota</taxon>
        <taxon>Metazoa</taxon>
        <taxon>Cnidaria</taxon>
        <taxon>Anthozoa</taxon>
        <taxon>Hexacorallia</taxon>
        <taxon>Actiniaria</taxon>
        <taxon>Edwardsiidae</taxon>
        <taxon>Nematostella</taxon>
    </lineage>
</organism>
<dbReference type="OrthoDB" id="1055148at2759"/>
<keyword evidence="6 14" id="KW-0349">Heme</keyword>
<evidence type="ECO:0000256" key="9">
    <source>
        <dbReference type="ARBA" id="ARBA00022848"/>
    </source>
</evidence>
<keyword evidence="8" id="KW-0256">Endoplasmic reticulum</keyword>
<comment type="cofactor">
    <cofactor evidence="1 14">
        <name>heme</name>
        <dbReference type="ChEBI" id="CHEBI:30413"/>
    </cofactor>
</comment>
<dbReference type="SUPFAM" id="SSF48264">
    <property type="entry name" value="Cytochrome P450"/>
    <property type="match status" value="1"/>
</dbReference>
<dbReference type="GO" id="GO:0006706">
    <property type="term" value="P:steroid catabolic process"/>
    <property type="evidence" value="ECO:0000318"/>
    <property type="project" value="GO_Central"/>
</dbReference>
<evidence type="ECO:0000313" key="16">
    <source>
        <dbReference type="EMBL" id="EDO44535.1"/>
    </source>
</evidence>
<reference evidence="16 17" key="1">
    <citation type="journal article" date="2007" name="Science">
        <title>Sea anemone genome reveals ancestral eumetazoan gene repertoire and genomic organization.</title>
        <authorList>
            <person name="Putnam N.H."/>
            <person name="Srivastava M."/>
            <person name="Hellsten U."/>
            <person name="Dirks B."/>
            <person name="Chapman J."/>
            <person name="Salamov A."/>
            <person name="Terry A."/>
            <person name="Shapiro H."/>
            <person name="Lindquist E."/>
            <person name="Kapitonov V.V."/>
            <person name="Jurka J."/>
            <person name="Genikhovich G."/>
            <person name="Grigoriev I.V."/>
            <person name="Lucas S.M."/>
            <person name="Steele R.E."/>
            <person name="Finnerty J.R."/>
            <person name="Technau U."/>
            <person name="Martindale M.Q."/>
            <person name="Rokhsar D.S."/>
        </authorList>
    </citation>
    <scope>NUCLEOTIDE SEQUENCE [LARGE SCALE GENOMIC DNA]</scope>
    <source>
        <strain evidence="17">CH2 X CH6</strain>
    </source>
</reference>
<dbReference type="PANTHER" id="PTHR24289:SF21">
    <property type="entry name" value="CYTOCHROME P450 1A"/>
    <property type="match status" value="1"/>
</dbReference>
<dbReference type="InterPro" id="IPR036396">
    <property type="entry name" value="Cyt_P450_sf"/>
</dbReference>
<proteinExistence type="inferred from homology"/>
<protein>
    <recommendedName>
        <fullName evidence="5">unspecific monooxygenase</fullName>
        <ecNumber evidence="5">1.14.14.1</ecNumber>
    </recommendedName>
</protein>
<dbReference type="Pfam" id="PF00067">
    <property type="entry name" value="p450"/>
    <property type="match status" value="1"/>
</dbReference>
<evidence type="ECO:0000256" key="11">
    <source>
        <dbReference type="ARBA" id="ARBA00023004"/>
    </source>
</evidence>
<dbReference type="InterPro" id="IPR017972">
    <property type="entry name" value="Cyt_P450_CS"/>
</dbReference>
<dbReference type="InParanoid" id="A7RVA0"/>
<keyword evidence="13" id="KW-0472">Membrane</keyword>
<name>A7RVA0_NEMVE</name>
<dbReference type="InterPro" id="IPR001128">
    <property type="entry name" value="Cyt_P450"/>
</dbReference>
<evidence type="ECO:0000313" key="17">
    <source>
        <dbReference type="Proteomes" id="UP000001593"/>
    </source>
</evidence>
<evidence type="ECO:0000256" key="12">
    <source>
        <dbReference type="ARBA" id="ARBA00023033"/>
    </source>
</evidence>
<keyword evidence="17" id="KW-1185">Reference proteome</keyword>
<dbReference type="eggNOG" id="KOG0156">
    <property type="taxonomic scope" value="Eukaryota"/>
</dbReference>
<evidence type="ECO:0000256" key="4">
    <source>
        <dbReference type="ARBA" id="ARBA00010617"/>
    </source>
</evidence>
<keyword evidence="9" id="KW-0492">Microsome</keyword>
<dbReference type="EMBL" id="DS469543">
    <property type="protein sequence ID" value="EDO44535.1"/>
    <property type="molecule type" value="Genomic_DNA"/>
</dbReference>
<dbReference type="GO" id="GO:0005789">
    <property type="term" value="C:endoplasmic reticulum membrane"/>
    <property type="evidence" value="ECO:0007669"/>
    <property type="project" value="UniProtKB-SubCell"/>
</dbReference>
<evidence type="ECO:0000256" key="14">
    <source>
        <dbReference type="PIRSR" id="PIRSR602401-1"/>
    </source>
</evidence>
<keyword evidence="12 15" id="KW-0503">Monooxygenase</keyword>
<dbReference type="OMA" id="LWKEHHR"/>
<dbReference type="PANTHER" id="PTHR24289">
    <property type="entry name" value="STEROID 17-ALPHA-HYDROXYLASE/17,20 LYASE"/>
    <property type="match status" value="1"/>
</dbReference>
<dbReference type="STRING" id="45351.A7RVA0"/>
<evidence type="ECO:0000256" key="5">
    <source>
        <dbReference type="ARBA" id="ARBA00012109"/>
    </source>
</evidence>
<dbReference type="FunFam" id="1.10.630.10:FF:000238">
    <property type="entry name" value="Cytochrome P450 2A6"/>
    <property type="match status" value="1"/>
</dbReference>
<dbReference type="PROSITE" id="PS00086">
    <property type="entry name" value="CYTOCHROME_P450"/>
    <property type="match status" value="1"/>
</dbReference>
<evidence type="ECO:0000256" key="2">
    <source>
        <dbReference type="ARBA" id="ARBA00004174"/>
    </source>
</evidence>
<dbReference type="GO" id="GO:0008210">
    <property type="term" value="P:estrogen metabolic process"/>
    <property type="evidence" value="ECO:0000318"/>
    <property type="project" value="GO_Central"/>
</dbReference>
<dbReference type="GO" id="GO:0016712">
    <property type="term" value="F:oxidoreductase activity, acting on paired donors, with incorporation or reduction of molecular oxygen, reduced flavin or flavoprotein as one donor, and incorporation of one atom of oxygen"/>
    <property type="evidence" value="ECO:0000318"/>
    <property type="project" value="GO_Central"/>
</dbReference>
<keyword evidence="7 14" id="KW-0479">Metal-binding</keyword>
<comment type="similarity">
    <text evidence="4 15">Belongs to the cytochrome P450 family.</text>
</comment>